<reference evidence="1 2" key="1">
    <citation type="submission" date="2017-12" db="EMBL/GenBank/DDBJ databases">
        <title>Hemimetabolous genomes reveal molecular basis of termite eusociality.</title>
        <authorList>
            <person name="Harrison M.C."/>
            <person name="Jongepier E."/>
            <person name="Robertson H.M."/>
            <person name="Arning N."/>
            <person name="Bitard-Feildel T."/>
            <person name="Chao H."/>
            <person name="Childers C.P."/>
            <person name="Dinh H."/>
            <person name="Doddapaneni H."/>
            <person name="Dugan S."/>
            <person name="Gowin J."/>
            <person name="Greiner C."/>
            <person name="Han Y."/>
            <person name="Hu H."/>
            <person name="Hughes D.S.T."/>
            <person name="Huylmans A.-K."/>
            <person name="Kemena C."/>
            <person name="Kremer L.P.M."/>
            <person name="Lee S.L."/>
            <person name="Lopez-Ezquerra A."/>
            <person name="Mallet L."/>
            <person name="Monroy-Kuhn J.M."/>
            <person name="Moser A."/>
            <person name="Murali S.C."/>
            <person name="Muzny D.M."/>
            <person name="Otani S."/>
            <person name="Piulachs M.-D."/>
            <person name="Poelchau M."/>
            <person name="Qu J."/>
            <person name="Schaub F."/>
            <person name="Wada-Katsumata A."/>
            <person name="Worley K.C."/>
            <person name="Xie Q."/>
            <person name="Ylla G."/>
            <person name="Poulsen M."/>
            <person name="Gibbs R.A."/>
            <person name="Schal C."/>
            <person name="Richards S."/>
            <person name="Belles X."/>
            <person name="Korb J."/>
            <person name="Bornberg-Bauer E."/>
        </authorList>
    </citation>
    <scope>NUCLEOTIDE SEQUENCE [LARGE SCALE GENOMIC DNA]</scope>
    <source>
        <tissue evidence="1">Whole body</tissue>
    </source>
</reference>
<proteinExistence type="predicted"/>
<evidence type="ECO:0000313" key="1">
    <source>
        <dbReference type="EMBL" id="PNF22996.1"/>
    </source>
</evidence>
<dbReference type="InParanoid" id="A0A2J7Q343"/>
<keyword evidence="2" id="KW-1185">Reference proteome</keyword>
<name>A0A2J7Q343_9NEOP</name>
<organism evidence="1 2">
    <name type="scientific">Cryptotermes secundus</name>
    <dbReference type="NCBI Taxonomy" id="105785"/>
    <lineage>
        <taxon>Eukaryota</taxon>
        <taxon>Metazoa</taxon>
        <taxon>Ecdysozoa</taxon>
        <taxon>Arthropoda</taxon>
        <taxon>Hexapoda</taxon>
        <taxon>Insecta</taxon>
        <taxon>Pterygota</taxon>
        <taxon>Neoptera</taxon>
        <taxon>Polyneoptera</taxon>
        <taxon>Dictyoptera</taxon>
        <taxon>Blattodea</taxon>
        <taxon>Blattoidea</taxon>
        <taxon>Termitoidae</taxon>
        <taxon>Kalotermitidae</taxon>
        <taxon>Cryptotermitinae</taxon>
        <taxon>Cryptotermes</taxon>
    </lineage>
</organism>
<protein>
    <submittedName>
        <fullName evidence="1">Uncharacterized protein</fullName>
    </submittedName>
</protein>
<dbReference type="Proteomes" id="UP000235965">
    <property type="component" value="Unassembled WGS sequence"/>
</dbReference>
<gene>
    <name evidence="1" type="ORF">B7P43_G10393</name>
</gene>
<dbReference type="AlphaFoldDB" id="A0A2J7Q343"/>
<comment type="caution">
    <text evidence="1">The sequence shown here is derived from an EMBL/GenBank/DDBJ whole genome shotgun (WGS) entry which is preliminary data.</text>
</comment>
<dbReference type="EMBL" id="NEVH01019070">
    <property type="protein sequence ID" value="PNF22996.1"/>
    <property type="molecule type" value="Genomic_DNA"/>
</dbReference>
<accession>A0A2J7Q343</accession>
<evidence type="ECO:0000313" key="2">
    <source>
        <dbReference type="Proteomes" id="UP000235965"/>
    </source>
</evidence>
<sequence length="53" mass="6160">MGLTISFQIDKSVAPMASFKRKSAYFTTSINSKSVKNKILLKRFDHFLKHNQR</sequence>